<dbReference type="Pfam" id="PF00990">
    <property type="entry name" value="GGDEF"/>
    <property type="match status" value="1"/>
</dbReference>
<feature type="transmembrane region" description="Helical" evidence="12">
    <location>
        <begin position="45"/>
        <end position="65"/>
    </location>
</feature>
<dbReference type="Gene3D" id="3.30.70.270">
    <property type="match status" value="1"/>
</dbReference>
<evidence type="ECO:0000256" key="12">
    <source>
        <dbReference type="SAM" id="Phobius"/>
    </source>
</evidence>
<evidence type="ECO:0000256" key="4">
    <source>
        <dbReference type="ARBA" id="ARBA00011738"/>
    </source>
</evidence>
<feature type="domain" description="GGDEF" evidence="13">
    <location>
        <begin position="306"/>
        <end position="437"/>
    </location>
</feature>
<feature type="transmembrane region" description="Helical" evidence="12">
    <location>
        <begin position="186"/>
        <end position="204"/>
    </location>
</feature>
<dbReference type="Pfam" id="PF17158">
    <property type="entry name" value="MASE4"/>
    <property type="match status" value="1"/>
</dbReference>
<dbReference type="InterPro" id="IPR000160">
    <property type="entry name" value="GGDEF_dom"/>
</dbReference>
<comment type="pathway">
    <text evidence="3">Glycan metabolism; bacterial cellulose biosynthesis.</text>
</comment>
<dbReference type="FunFam" id="3.30.70.270:FF:000001">
    <property type="entry name" value="Diguanylate cyclase domain protein"/>
    <property type="match status" value="1"/>
</dbReference>
<dbReference type="PANTHER" id="PTHR45138:SF9">
    <property type="entry name" value="DIGUANYLATE CYCLASE DGCM-RELATED"/>
    <property type="match status" value="1"/>
</dbReference>
<keyword evidence="12" id="KW-0472">Membrane</keyword>
<dbReference type="GO" id="GO:0005886">
    <property type="term" value="C:plasma membrane"/>
    <property type="evidence" value="ECO:0007669"/>
    <property type="project" value="TreeGrafter"/>
</dbReference>
<keyword evidence="6" id="KW-0135">Cellulose biosynthesis</keyword>
<evidence type="ECO:0000256" key="2">
    <source>
        <dbReference type="ARBA" id="ARBA00004665"/>
    </source>
</evidence>
<dbReference type="InterPro" id="IPR043128">
    <property type="entry name" value="Rev_trsase/Diguanyl_cyclase"/>
</dbReference>
<comment type="catalytic activity">
    <reaction evidence="9">
        <text>2 GTP = 3',3'-c-di-GMP + 2 diphosphate</text>
        <dbReference type="Rhea" id="RHEA:24898"/>
        <dbReference type="ChEBI" id="CHEBI:33019"/>
        <dbReference type="ChEBI" id="CHEBI:37565"/>
        <dbReference type="ChEBI" id="CHEBI:58805"/>
        <dbReference type="EC" id="2.7.7.65"/>
    </reaction>
</comment>
<feature type="transmembrane region" description="Helical" evidence="12">
    <location>
        <begin position="216"/>
        <end position="237"/>
    </location>
</feature>
<feature type="transmembrane region" description="Helical" evidence="12">
    <location>
        <begin position="145"/>
        <end position="166"/>
    </location>
</feature>
<sequence>MRKPSPISTIAFLLFILFVTLFIILPDKNHTFIKLTPSVNHQILLVALFFINIIISIFMFMSFIINKKDNSVFLLGLSFFSGLVYFTETIFIIQKTANEFTEIQTNSERIAVFYFFRQLNFVLLLSLAVYISNNKPDLKNAFKDNITLILGIVTTISLPLITYYVCNSQYYLFLKNNLLIKNELEWEIVCIKSVIALWSLLLLSVTLRKVKLEHKFYTYISLLCFTSILCNIILLTFNEAKYPVWFISRGIEVMMKVFIVSLMMFESLKNLRRSNIMAFNDELTNLHNRRYFFKEYHSLLEDNNIKQICIIIIDIDHFKKINDTWGHKTGDIVIKNTANIIKENIRPDDILARLGGEEFIILLYNLNISAARKIAERIRENVEASVNNTITVPVTVSVGLCLLPKLDCFQLDIISLADQALYKAKNSGRNQICVYQK</sequence>
<dbReference type="GO" id="GO:0052621">
    <property type="term" value="F:diguanylate cyclase activity"/>
    <property type="evidence" value="ECO:0007669"/>
    <property type="project" value="UniProtKB-EC"/>
</dbReference>
<name>A0A5U0HE33_SALER</name>
<accession>A0A5U0HE33</accession>
<keyword evidence="12" id="KW-0812">Transmembrane</keyword>
<protein>
    <recommendedName>
        <fullName evidence="11">Probable diguanylate cyclase DgcQ</fullName>
        <ecNumber evidence="5">2.7.7.65</ecNumber>
    </recommendedName>
    <alternativeName>
        <fullName evidence="8">Cellulose synthesis regulatory protein</fullName>
    </alternativeName>
</protein>
<gene>
    <name evidence="14" type="ORF">B6N72_23055</name>
</gene>
<comment type="cofactor">
    <cofactor evidence="1">
        <name>Mg(2+)</name>
        <dbReference type="ChEBI" id="CHEBI:18420"/>
    </cofactor>
</comment>
<comment type="pathway">
    <text evidence="2">Purine metabolism; 3',5'-cyclic di-GMP biosynthesis.</text>
</comment>
<dbReference type="SMART" id="SM00267">
    <property type="entry name" value="GGDEF"/>
    <property type="match status" value="1"/>
</dbReference>
<dbReference type="GO" id="GO:0030244">
    <property type="term" value="P:cellulose biosynthetic process"/>
    <property type="evidence" value="ECO:0007669"/>
    <property type="project" value="UniProtKB-KW"/>
</dbReference>
<dbReference type="CDD" id="cd01949">
    <property type="entry name" value="GGDEF"/>
    <property type="match status" value="1"/>
</dbReference>
<dbReference type="SUPFAM" id="SSF55073">
    <property type="entry name" value="Nucleotide cyclase"/>
    <property type="match status" value="1"/>
</dbReference>
<feature type="transmembrane region" description="Helical" evidence="12">
    <location>
        <begin position="113"/>
        <end position="133"/>
    </location>
</feature>
<reference evidence="14" key="1">
    <citation type="submission" date="2018-07" db="EMBL/GenBank/DDBJ databases">
        <authorList>
            <consortium name="PulseNet: The National Subtyping Network for Foodborne Disease Surveillance"/>
            <person name="Tarr C.L."/>
            <person name="Trees E."/>
            <person name="Katz L.S."/>
            <person name="Carleton-Romer H.A."/>
            <person name="Stroika S."/>
            <person name="Kucerova Z."/>
            <person name="Roache K.F."/>
            <person name="Sabol A.L."/>
            <person name="Besser J."/>
            <person name="Gerner-Smidt P."/>
        </authorList>
    </citation>
    <scope>NUCLEOTIDE SEQUENCE</scope>
    <source>
        <strain evidence="14">PNUSAS009482</strain>
    </source>
</reference>
<feature type="transmembrane region" description="Helical" evidence="12">
    <location>
        <begin position="243"/>
        <end position="265"/>
    </location>
</feature>
<feature type="transmembrane region" description="Helical" evidence="12">
    <location>
        <begin position="72"/>
        <end position="93"/>
    </location>
</feature>
<comment type="function">
    <text evidence="10">Catalyzes the synthesis of cyclic-di-GMP (c-di-GMP) via the condensation of 2 GTP molecules. Cyclic-di-GMP is a second messenger which controls cell surface-associated traits in bacteria. Involved in the regulation of cellulose production.</text>
</comment>
<evidence type="ECO:0000256" key="3">
    <source>
        <dbReference type="ARBA" id="ARBA00005186"/>
    </source>
</evidence>
<organism evidence="14">
    <name type="scientific">Salmonella enterica</name>
    <name type="common">Salmonella choleraesuis</name>
    <dbReference type="NCBI Taxonomy" id="28901"/>
    <lineage>
        <taxon>Bacteria</taxon>
        <taxon>Pseudomonadati</taxon>
        <taxon>Pseudomonadota</taxon>
        <taxon>Gammaproteobacteria</taxon>
        <taxon>Enterobacterales</taxon>
        <taxon>Enterobacteriaceae</taxon>
        <taxon>Salmonella</taxon>
    </lineage>
</organism>
<evidence type="ECO:0000256" key="1">
    <source>
        <dbReference type="ARBA" id="ARBA00001946"/>
    </source>
</evidence>
<evidence type="ECO:0000313" key="14">
    <source>
        <dbReference type="EMBL" id="EBO3624437.1"/>
    </source>
</evidence>
<evidence type="ECO:0000256" key="10">
    <source>
        <dbReference type="ARBA" id="ARBA00045634"/>
    </source>
</evidence>
<dbReference type="NCBIfam" id="TIGR00254">
    <property type="entry name" value="GGDEF"/>
    <property type="match status" value="1"/>
</dbReference>
<evidence type="ECO:0000256" key="9">
    <source>
        <dbReference type="ARBA" id="ARBA00034247"/>
    </source>
</evidence>
<evidence type="ECO:0000256" key="6">
    <source>
        <dbReference type="ARBA" id="ARBA00022916"/>
    </source>
</evidence>
<evidence type="ECO:0000256" key="5">
    <source>
        <dbReference type="ARBA" id="ARBA00012528"/>
    </source>
</evidence>
<dbReference type="GO" id="GO:0005525">
    <property type="term" value="F:GTP binding"/>
    <property type="evidence" value="ECO:0007669"/>
    <property type="project" value="UniProtKB-KW"/>
</dbReference>
<dbReference type="GO" id="GO:0043709">
    <property type="term" value="P:cell adhesion involved in single-species biofilm formation"/>
    <property type="evidence" value="ECO:0007669"/>
    <property type="project" value="TreeGrafter"/>
</dbReference>
<dbReference type="AlphaFoldDB" id="A0A5U0HE33"/>
<feature type="transmembrane region" description="Helical" evidence="12">
    <location>
        <begin position="7"/>
        <end position="25"/>
    </location>
</feature>
<comment type="caution">
    <text evidence="14">The sequence shown here is derived from an EMBL/GenBank/DDBJ whole genome shotgun (WGS) entry which is preliminary data.</text>
</comment>
<evidence type="ECO:0000259" key="13">
    <source>
        <dbReference type="PROSITE" id="PS50887"/>
    </source>
</evidence>
<evidence type="ECO:0000256" key="7">
    <source>
        <dbReference type="ARBA" id="ARBA00023134"/>
    </source>
</evidence>
<keyword evidence="7" id="KW-0547">Nucleotide-binding</keyword>
<evidence type="ECO:0000256" key="8">
    <source>
        <dbReference type="ARBA" id="ARBA00031311"/>
    </source>
</evidence>
<evidence type="ECO:0000256" key="11">
    <source>
        <dbReference type="ARBA" id="ARBA00073614"/>
    </source>
</evidence>
<keyword evidence="12" id="KW-1133">Transmembrane helix</keyword>
<proteinExistence type="predicted"/>
<dbReference type="InterPro" id="IPR033424">
    <property type="entry name" value="MASE4"/>
</dbReference>
<dbReference type="EMBL" id="AAGIGS010000023">
    <property type="protein sequence ID" value="EBO3624437.1"/>
    <property type="molecule type" value="Genomic_DNA"/>
</dbReference>
<dbReference type="InterPro" id="IPR029787">
    <property type="entry name" value="Nucleotide_cyclase"/>
</dbReference>
<comment type="subunit">
    <text evidence="4">Homodimer.</text>
</comment>
<dbReference type="PROSITE" id="PS50887">
    <property type="entry name" value="GGDEF"/>
    <property type="match status" value="1"/>
</dbReference>
<dbReference type="PANTHER" id="PTHR45138">
    <property type="entry name" value="REGULATORY COMPONENTS OF SENSORY TRANSDUCTION SYSTEM"/>
    <property type="match status" value="1"/>
</dbReference>
<dbReference type="GO" id="GO:1902201">
    <property type="term" value="P:negative regulation of bacterial-type flagellum-dependent cell motility"/>
    <property type="evidence" value="ECO:0007669"/>
    <property type="project" value="TreeGrafter"/>
</dbReference>
<dbReference type="EC" id="2.7.7.65" evidence="5"/>
<keyword evidence="7" id="KW-0342">GTP-binding</keyword>
<dbReference type="InterPro" id="IPR050469">
    <property type="entry name" value="Diguanylate_Cyclase"/>
</dbReference>